<evidence type="ECO:0000256" key="4">
    <source>
        <dbReference type="ARBA" id="ARBA00022692"/>
    </source>
</evidence>
<dbReference type="Gene3D" id="2.170.130.10">
    <property type="entry name" value="TonB-dependent receptor, plug domain"/>
    <property type="match status" value="1"/>
</dbReference>
<evidence type="ECO:0000259" key="11">
    <source>
        <dbReference type="Pfam" id="PF00593"/>
    </source>
</evidence>
<evidence type="ECO:0000256" key="10">
    <source>
        <dbReference type="SAM" id="SignalP"/>
    </source>
</evidence>
<organism evidence="13 14">
    <name type="scientific">Sphingosinicella microcystinivorans</name>
    <dbReference type="NCBI Taxonomy" id="335406"/>
    <lineage>
        <taxon>Bacteria</taxon>
        <taxon>Pseudomonadati</taxon>
        <taxon>Pseudomonadota</taxon>
        <taxon>Alphaproteobacteria</taxon>
        <taxon>Sphingomonadales</taxon>
        <taxon>Sphingosinicellaceae</taxon>
        <taxon>Sphingosinicella</taxon>
    </lineage>
</organism>
<sequence length="1016" mass="108337">MNNAKFSLYRRALYASSVFVTAAAVAVPAFAQEQEAEVSVEDVIIVTGSRIASPVDVSTAPLQIVNDQAIKDSGATNIQELLLENPAFGTPALSRTNSAFLTSGTGVATVDLRDIGSDRTLVLVNGRRVVAGLPGSATVDLNVIPTQFLERVDVLTGGASSLYGSDAIAGVVNFVYKRNFEGIEANGQYGITERGDDRRYQANVTVGTNFADDRGNIMVHFGYSKEGGVLSRQRKNTYLDDASVGAFITGDMADWGTAIEPFLSSFPPQGRFIIPDDPNVEGNQGTTFTYDANGQLRPCFSTNGGTAPATCGAFAGQPIGPDGFNRQAFRTIAVPVQRYLFAAAGRYEFTEGTNFFFEGTFNRTESSRIIEPFALESGGTTGIFPGSGLMPIEHRVFDGQGNVSIVQNPLVPQAIFDAARDNDGDGLRDIGFARRLAEVGNRTGSTSRDFFRFVVGFDGTLFDDRFNWDVSYNFGKTVENQVSSGQVNVVNFRDGLSVMVDVDDVNGNGSTTDYVCTNAEARANGCVPVNIFGAGNISPEALAYIDAQGTFQTEITQQVVQANLSGELFNLPAGPVGIATGVEYRKEKSKEDNDALTNAGLNAGNKIPDTAGSFDVAEAYLEVRVPILADTPGFKLLDIGGSVRVADYSTVGTVYSYAGTATWKPVDDIRFRGTYSRAVRAPNIGELYSGLSQTFPSGINDPCDGVGPTGGGTVGDICRSQPGVNANIAANGVFTLNQADQQGISGFNGGNPDLEEEKADSWTLGAVITPRSLGLNNVSLSIDYYNINVKNVIAAPGRGFTLDQCFNKANPTYCDLVTRRPAATAVNSAGSIEFIDAINVNGASWKTEGLDVVLGYRTGLDAIGAGGTVSARVAYTHVFKNDYFPAAGEPADRQAGEIGTAKDRFTANLAYNAESGMRASLTGTYIGKSYEDDQFCFAYGYDAKCVGVSAEFYLDAQLGWNIGDNFELYFGVDNLLDNNAPRILTGTTFNVTGTDTAADVYDVFGRRYYTGVRLKF</sequence>
<evidence type="ECO:0000259" key="12">
    <source>
        <dbReference type="Pfam" id="PF07715"/>
    </source>
</evidence>
<dbReference type="Proteomes" id="UP000276029">
    <property type="component" value="Unassembled WGS sequence"/>
</dbReference>
<dbReference type="InterPro" id="IPR036942">
    <property type="entry name" value="Beta-barrel_TonB_sf"/>
</dbReference>
<proteinExistence type="inferred from homology"/>
<keyword evidence="3 8" id="KW-1134">Transmembrane beta strand</keyword>
<dbReference type="PROSITE" id="PS52016">
    <property type="entry name" value="TONB_DEPENDENT_REC_3"/>
    <property type="match status" value="1"/>
</dbReference>
<keyword evidence="4 8" id="KW-0812">Transmembrane</keyword>
<feature type="chain" id="PRO_5045384586" evidence="10">
    <location>
        <begin position="32"/>
        <end position="1016"/>
    </location>
</feature>
<evidence type="ECO:0000256" key="9">
    <source>
        <dbReference type="RuleBase" id="RU003357"/>
    </source>
</evidence>
<feature type="domain" description="TonB-dependent receptor plug" evidence="12">
    <location>
        <begin position="58"/>
        <end position="171"/>
    </location>
</feature>
<dbReference type="Pfam" id="PF07715">
    <property type="entry name" value="Plug"/>
    <property type="match status" value="1"/>
</dbReference>
<evidence type="ECO:0000256" key="5">
    <source>
        <dbReference type="ARBA" id="ARBA00023077"/>
    </source>
</evidence>
<keyword evidence="14" id="KW-1185">Reference proteome</keyword>
<reference evidence="13 14" key="1">
    <citation type="submission" date="2018-10" db="EMBL/GenBank/DDBJ databases">
        <title>Genomic Encyclopedia of Type Strains, Phase IV (KMG-IV): sequencing the most valuable type-strain genomes for metagenomic binning, comparative biology and taxonomic classification.</title>
        <authorList>
            <person name="Goeker M."/>
        </authorList>
    </citation>
    <scope>NUCLEOTIDE SEQUENCE [LARGE SCALE GENOMIC DNA]</scope>
    <source>
        <strain evidence="13 14">DSM 19791</strain>
    </source>
</reference>
<comment type="subcellular location">
    <subcellularLocation>
        <location evidence="1 8">Cell outer membrane</location>
        <topology evidence="1 8">Multi-pass membrane protein</topology>
    </subcellularLocation>
</comment>
<dbReference type="PANTHER" id="PTHR47234">
    <property type="match status" value="1"/>
</dbReference>
<evidence type="ECO:0000256" key="7">
    <source>
        <dbReference type="ARBA" id="ARBA00023237"/>
    </source>
</evidence>
<keyword evidence="2 8" id="KW-0813">Transport</keyword>
<feature type="domain" description="TonB-dependent receptor-like beta-barrel" evidence="11">
    <location>
        <begin position="437"/>
        <end position="975"/>
    </location>
</feature>
<keyword evidence="5 9" id="KW-0798">TonB box</keyword>
<dbReference type="Pfam" id="PF00593">
    <property type="entry name" value="TonB_dep_Rec_b-barrel"/>
    <property type="match status" value="1"/>
</dbReference>
<evidence type="ECO:0000256" key="1">
    <source>
        <dbReference type="ARBA" id="ARBA00004571"/>
    </source>
</evidence>
<dbReference type="PANTHER" id="PTHR47234:SF2">
    <property type="entry name" value="TONB-DEPENDENT RECEPTOR"/>
    <property type="match status" value="1"/>
</dbReference>
<dbReference type="InterPro" id="IPR039426">
    <property type="entry name" value="TonB-dep_rcpt-like"/>
</dbReference>
<dbReference type="Gene3D" id="2.40.170.20">
    <property type="entry name" value="TonB-dependent receptor, beta-barrel domain"/>
    <property type="match status" value="1"/>
</dbReference>
<name>A0ABX9SWC9_SPHMI</name>
<evidence type="ECO:0000256" key="6">
    <source>
        <dbReference type="ARBA" id="ARBA00023136"/>
    </source>
</evidence>
<comment type="caution">
    <text evidence="13">The sequence shown here is derived from an EMBL/GenBank/DDBJ whole genome shotgun (WGS) entry which is preliminary data.</text>
</comment>
<feature type="signal peptide" evidence="10">
    <location>
        <begin position="1"/>
        <end position="31"/>
    </location>
</feature>
<gene>
    <name evidence="13" type="ORF">DFR51_2572</name>
</gene>
<dbReference type="InterPro" id="IPR037066">
    <property type="entry name" value="Plug_dom_sf"/>
</dbReference>
<dbReference type="InterPro" id="IPR012910">
    <property type="entry name" value="Plug_dom"/>
</dbReference>
<keyword evidence="7 8" id="KW-0998">Cell outer membrane</keyword>
<evidence type="ECO:0000256" key="2">
    <source>
        <dbReference type="ARBA" id="ARBA00022448"/>
    </source>
</evidence>
<evidence type="ECO:0000256" key="3">
    <source>
        <dbReference type="ARBA" id="ARBA00022452"/>
    </source>
</evidence>
<comment type="similarity">
    <text evidence="8 9">Belongs to the TonB-dependent receptor family.</text>
</comment>
<protein>
    <submittedName>
        <fullName evidence="13">TonB-dependent receptor-like protein</fullName>
    </submittedName>
</protein>
<accession>A0ABX9SWC9</accession>
<dbReference type="EMBL" id="RBWX01000009">
    <property type="protein sequence ID" value="RKS87926.1"/>
    <property type="molecule type" value="Genomic_DNA"/>
</dbReference>
<evidence type="ECO:0000313" key="13">
    <source>
        <dbReference type="EMBL" id="RKS87926.1"/>
    </source>
</evidence>
<dbReference type="SUPFAM" id="SSF56935">
    <property type="entry name" value="Porins"/>
    <property type="match status" value="1"/>
</dbReference>
<dbReference type="RefSeq" id="WP_121051758.1">
    <property type="nucleotide sequence ID" value="NZ_RBWX01000009.1"/>
</dbReference>
<evidence type="ECO:0000256" key="8">
    <source>
        <dbReference type="PROSITE-ProRule" id="PRU01360"/>
    </source>
</evidence>
<keyword evidence="6 8" id="KW-0472">Membrane</keyword>
<keyword evidence="10" id="KW-0732">Signal</keyword>
<evidence type="ECO:0000313" key="14">
    <source>
        <dbReference type="Proteomes" id="UP000276029"/>
    </source>
</evidence>
<dbReference type="InterPro" id="IPR000531">
    <property type="entry name" value="Beta-barrel_TonB"/>
</dbReference>